<evidence type="ECO:0008006" key="3">
    <source>
        <dbReference type="Google" id="ProtNLM"/>
    </source>
</evidence>
<reference evidence="1 2" key="1">
    <citation type="submission" date="2024-09" db="EMBL/GenBank/DDBJ databases">
        <authorList>
            <person name="Lee S.D."/>
        </authorList>
    </citation>
    <scope>NUCLEOTIDE SEQUENCE [LARGE SCALE GENOMIC DNA]</scope>
    <source>
        <strain evidence="1 2">N8-3</strain>
    </source>
</reference>
<protein>
    <recommendedName>
        <fullName evidence="3">2-phospho-L-lactate guanylyltransferase</fullName>
    </recommendedName>
</protein>
<dbReference type="EMBL" id="JBHFAB010000026">
    <property type="protein sequence ID" value="MFC1420399.1"/>
    <property type="molecule type" value="Genomic_DNA"/>
</dbReference>
<gene>
    <name evidence="1" type="ORF">ACEZDE_27710</name>
</gene>
<proteinExistence type="predicted"/>
<organism evidence="1 2">
    <name type="scientific">Streptacidiphilus cavernicola</name>
    <dbReference type="NCBI Taxonomy" id="3342716"/>
    <lineage>
        <taxon>Bacteria</taxon>
        <taxon>Bacillati</taxon>
        <taxon>Actinomycetota</taxon>
        <taxon>Actinomycetes</taxon>
        <taxon>Kitasatosporales</taxon>
        <taxon>Streptomycetaceae</taxon>
        <taxon>Streptacidiphilus</taxon>
    </lineage>
</organism>
<comment type="caution">
    <text evidence="1">The sequence shown here is derived from an EMBL/GenBank/DDBJ whole genome shotgun (WGS) entry which is preliminary data.</text>
</comment>
<dbReference type="Proteomes" id="UP001592531">
    <property type="component" value="Unassembled WGS sequence"/>
</dbReference>
<evidence type="ECO:0000313" key="1">
    <source>
        <dbReference type="EMBL" id="MFC1420399.1"/>
    </source>
</evidence>
<keyword evidence="2" id="KW-1185">Reference proteome</keyword>
<sequence length="67" mass="7195">MQATAFTYSPETRSGSVLLDDGTPLPFDAAAFDAGGLRLLRPGQRVRIETAGDGAERRVLLVTLQTF</sequence>
<evidence type="ECO:0000313" key="2">
    <source>
        <dbReference type="Proteomes" id="UP001592531"/>
    </source>
</evidence>
<name>A0ABV6W323_9ACTN</name>
<accession>A0ABV6W323</accession>
<dbReference type="RefSeq" id="WP_380541564.1">
    <property type="nucleotide sequence ID" value="NZ_JBHFAB010000026.1"/>
</dbReference>